<name>A0A8J3YV33_9ACTN</name>
<protein>
    <submittedName>
        <fullName evidence="1">Uncharacterized protein</fullName>
    </submittedName>
</protein>
<evidence type="ECO:0000313" key="1">
    <source>
        <dbReference type="EMBL" id="GIJ50346.1"/>
    </source>
</evidence>
<reference evidence="1" key="1">
    <citation type="submission" date="2021-01" db="EMBL/GenBank/DDBJ databases">
        <title>Whole genome shotgun sequence of Virgisporangium aliadipatigenens NBRC 105644.</title>
        <authorList>
            <person name="Komaki H."/>
            <person name="Tamura T."/>
        </authorList>
    </citation>
    <scope>NUCLEOTIDE SEQUENCE</scope>
    <source>
        <strain evidence="1">NBRC 105644</strain>
    </source>
</reference>
<dbReference type="Proteomes" id="UP000619260">
    <property type="component" value="Unassembled WGS sequence"/>
</dbReference>
<organism evidence="1 2">
    <name type="scientific">Virgisporangium aliadipatigenens</name>
    <dbReference type="NCBI Taxonomy" id="741659"/>
    <lineage>
        <taxon>Bacteria</taxon>
        <taxon>Bacillati</taxon>
        <taxon>Actinomycetota</taxon>
        <taxon>Actinomycetes</taxon>
        <taxon>Micromonosporales</taxon>
        <taxon>Micromonosporaceae</taxon>
        <taxon>Virgisporangium</taxon>
    </lineage>
</organism>
<dbReference type="RefSeq" id="WP_203903788.1">
    <property type="nucleotide sequence ID" value="NZ_BOPF01000035.1"/>
</dbReference>
<sequence length="112" mass="12135">MGDGFAGDTLLRLAREGRFVVDSVRADRLIADIERTLAVVRGRLLLIDAWRHSPTASVELLPPGIADGVVDILFADQIAPSRLESALRELPKYVVALRLASRDEPAGHGPGR</sequence>
<evidence type="ECO:0000313" key="2">
    <source>
        <dbReference type="Proteomes" id="UP000619260"/>
    </source>
</evidence>
<proteinExistence type="predicted"/>
<accession>A0A8J3YV33</accession>
<dbReference type="AlphaFoldDB" id="A0A8J3YV33"/>
<dbReference type="EMBL" id="BOPF01000035">
    <property type="protein sequence ID" value="GIJ50346.1"/>
    <property type="molecule type" value="Genomic_DNA"/>
</dbReference>
<keyword evidence="2" id="KW-1185">Reference proteome</keyword>
<gene>
    <name evidence="1" type="ORF">Val02_72320</name>
</gene>
<comment type="caution">
    <text evidence="1">The sequence shown here is derived from an EMBL/GenBank/DDBJ whole genome shotgun (WGS) entry which is preliminary data.</text>
</comment>